<accession>A0A367GMD0</accession>
<keyword evidence="2" id="KW-1185">Reference proteome</keyword>
<protein>
    <submittedName>
        <fullName evidence="1">Phage envelope protein</fullName>
    </submittedName>
</protein>
<gene>
    <name evidence="1" type="ORF">DJ568_14975</name>
</gene>
<comment type="caution">
    <text evidence="1">The sequence shown here is derived from an EMBL/GenBank/DDBJ whole genome shotgun (WGS) entry which is preliminary data.</text>
</comment>
<dbReference type="OrthoDB" id="1550456at2"/>
<evidence type="ECO:0000313" key="1">
    <source>
        <dbReference type="EMBL" id="RCH53841.1"/>
    </source>
</evidence>
<dbReference type="EMBL" id="QGDC01000009">
    <property type="protein sequence ID" value="RCH53841.1"/>
    <property type="molecule type" value="Genomic_DNA"/>
</dbReference>
<evidence type="ECO:0000313" key="2">
    <source>
        <dbReference type="Proteomes" id="UP000253209"/>
    </source>
</evidence>
<dbReference type="Gene3D" id="3.30.1810.10">
    <property type="entry name" value="YdfO-like"/>
    <property type="match status" value="1"/>
</dbReference>
<dbReference type="SUPFAM" id="SSF160419">
    <property type="entry name" value="YdfO-like"/>
    <property type="match status" value="1"/>
</dbReference>
<proteinExistence type="predicted"/>
<dbReference type="InterPro" id="IPR009833">
    <property type="entry name" value="DUF1398"/>
</dbReference>
<keyword evidence="1" id="KW-0261">Viral envelope protein</keyword>
<reference evidence="1 2" key="1">
    <citation type="submission" date="2018-05" db="EMBL/GenBank/DDBJ databases">
        <title>Mucilaginibacter hurinus sp. nov., isolated from briquette warehouse soil.</title>
        <authorList>
            <person name="Choi L."/>
        </authorList>
    </citation>
    <scope>NUCLEOTIDE SEQUENCE [LARGE SCALE GENOMIC DNA]</scope>
    <source>
        <strain evidence="1 2">ZR32</strain>
    </source>
</reference>
<dbReference type="Proteomes" id="UP000253209">
    <property type="component" value="Unassembled WGS sequence"/>
</dbReference>
<dbReference type="RefSeq" id="WP_114006106.1">
    <property type="nucleotide sequence ID" value="NZ_QGDC01000009.1"/>
</dbReference>
<keyword evidence="1" id="KW-0946">Virion</keyword>
<name>A0A367GMD0_9SPHI</name>
<sequence length="131" mass="14343">MFTLQQIKAAHAKVKTGADFPRYIQEIKSYGLSRYIFNVTDGAIVYYGGNGHKVAGPPVYTPKIINPSASPDSLRNIIAVHQQGKTDFATFCSQAAGAGVKQWVVDTERMLCIYEDANGNEMVAEPIPEAY</sequence>
<dbReference type="Pfam" id="PF07166">
    <property type="entry name" value="DUF1398"/>
    <property type="match status" value="1"/>
</dbReference>
<dbReference type="AlphaFoldDB" id="A0A367GMD0"/>
<dbReference type="InterPro" id="IPR036696">
    <property type="entry name" value="YdfO-like_sf"/>
</dbReference>
<organism evidence="1 2">
    <name type="scientific">Mucilaginibacter hurinus</name>
    <dbReference type="NCBI Taxonomy" id="2201324"/>
    <lineage>
        <taxon>Bacteria</taxon>
        <taxon>Pseudomonadati</taxon>
        <taxon>Bacteroidota</taxon>
        <taxon>Sphingobacteriia</taxon>
        <taxon>Sphingobacteriales</taxon>
        <taxon>Sphingobacteriaceae</taxon>
        <taxon>Mucilaginibacter</taxon>
    </lineage>
</organism>